<dbReference type="GO" id="GO:0046983">
    <property type="term" value="F:protein dimerization activity"/>
    <property type="evidence" value="ECO:0007669"/>
    <property type="project" value="InterPro"/>
</dbReference>
<dbReference type="InterPro" id="IPR000014">
    <property type="entry name" value="PAS"/>
</dbReference>
<keyword evidence="10 18" id="KW-0418">Kinase</keyword>
<keyword evidence="12" id="KW-0902">Two-component regulatory system</keyword>
<comment type="catalytic activity">
    <reaction evidence="1">
        <text>ATP + protein L-histidine = ADP + protein N-phospho-L-histidine.</text>
        <dbReference type="EC" id="2.7.13.3"/>
    </reaction>
</comment>
<dbReference type="SUPFAM" id="SSF55785">
    <property type="entry name" value="PYP-like sensor domain (PAS domain)"/>
    <property type="match status" value="1"/>
</dbReference>
<dbReference type="SMART" id="SM00387">
    <property type="entry name" value="HATPase_c"/>
    <property type="match status" value="1"/>
</dbReference>
<dbReference type="InterPro" id="IPR000700">
    <property type="entry name" value="PAS-assoc_C"/>
</dbReference>
<dbReference type="GO" id="GO:0000155">
    <property type="term" value="F:phosphorelay sensor kinase activity"/>
    <property type="evidence" value="ECO:0007669"/>
    <property type="project" value="InterPro"/>
</dbReference>
<gene>
    <name evidence="18" type="primary">nreB_2</name>
    <name evidence="18" type="ORF">PDESU_02575</name>
</gene>
<organism evidence="18 19">
    <name type="scientific">Pontiella desulfatans</name>
    <dbReference type="NCBI Taxonomy" id="2750659"/>
    <lineage>
        <taxon>Bacteria</taxon>
        <taxon>Pseudomonadati</taxon>
        <taxon>Kiritimatiellota</taxon>
        <taxon>Kiritimatiellia</taxon>
        <taxon>Kiritimatiellales</taxon>
        <taxon>Pontiellaceae</taxon>
        <taxon>Pontiella</taxon>
    </lineage>
</organism>
<dbReference type="Pfam" id="PF02518">
    <property type="entry name" value="HATPase_c"/>
    <property type="match status" value="1"/>
</dbReference>
<dbReference type="InterPro" id="IPR011712">
    <property type="entry name" value="Sig_transdc_His_kin_sub3_dim/P"/>
</dbReference>
<dbReference type="GO" id="GO:0051539">
    <property type="term" value="F:4 iron, 4 sulfur cluster binding"/>
    <property type="evidence" value="ECO:0007669"/>
    <property type="project" value="UniProtKB-KW"/>
</dbReference>
<dbReference type="Proteomes" id="UP000366872">
    <property type="component" value="Unassembled WGS sequence"/>
</dbReference>
<keyword evidence="6" id="KW-0004">4Fe-4S</keyword>
<sequence length="343" mass="38161">MDDLKLLEHVPICAKVVSRDLKLMYMSKAGIEGLSIDDITEFYGKPYPLEFYPDDFRTEMISRLQRAGETGEPDLMEGAVKNLDGEVRWYQSSIAPIRGANGEVESFNVVSIDTTKRHLAEEALLNSKKQLQALASELVLAEEKERKRIGTLLHDGICQNLTYLNILLEKAGEKADGADEAPCLNKANEMLGEIQDDIRSLILDLSAPELQERGLEGAVEQWLARRVEDSSPFRTELVSEGEQRSLDADIETLLFRSVRELVTNAVKHSQADLLMVKLLWEVGQLCIMVKDDGVGFPIQHVGEECNGLGLFSIRERMNQLGGSFEVNTAPGKGCEAVLRVPLC</sequence>
<evidence type="ECO:0000256" key="13">
    <source>
        <dbReference type="ARBA" id="ARBA00023014"/>
    </source>
</evidence>
<evidence type="ECO:0000313" key="18">
    <source>
        <dbReference type="EMBL" id="VGO14018.1"/>
    </source>
</evidence>
<comment type="function">
    <text evidence="14">Member of the two-component regulatory system NreB/NreC involved in the control of dissimilatory nitrate/nitrite reduction in response to oxygen. NreB functions as a direct oxygen sensor histidine kinase which is autophosphorylated, in the absence of oxygen, probably at the conserved histidine residue, and transfers its phosphate group probably to a conserved aspartate residue of NreC. NreB/NreC activates the expression of the nitrate (narGHJI) and nitrite (nir) reductase operons, as well as the putative nitrate transporter gene narT.</text>
</comment>
<protein>
    <recommendedName>
        <fullName evidence="5">Oxygen sensor histidine kinase NreB</fullName>
        <ecNumber evidence="4">2.7.13.3</ecNumber>
    </recommendedName>
    <alternativeName>
        <fullName evidence="15">Nitrogen regulation protein B</fullName>
    </alternativeName>
</protein>
<dbReference type="PANTHER" id="PTHR24421">
    <property type="entry name" value="NITRATE/NITRITE SENSOR PROTEIN NARX-RELATED"/>
    <property type="match status" value="1"/>
</dbReference>
<dbReference type="NCBIfam" id="TIGR00229">
    <property type="entry name" value="sensory_box"/>
    <property type="match status" value="1"/>
</dbReference>
<dbReference type="CDD" id="cd00130">
    <property type="entry name" value="PAS"/>
    <property type="match status" value="1"/>
</dbReference>
<evidence type="ECO:0000259" key="16">
    <source>
        <dbReference type="PROSITE" id="PS50109"/>
    </source>
</evidence>
<dbReference type="PROSITE" id="PS50109">
    <property type="entry name" value="HIS_KIN"/>
    <property type="match status" value="1"/>
</dbReference>
<evidence type="ECO:0000256" key="11">
    <source>
        <dbReference type="ARBA" id="ARBA00023004"/>
    </source>
</evidence>
<evidence type="ECO:0000256" key="14">
    <source>
        <dbReference type="ARBA" id="ARBA00024827"/>
    </source>
</evidence>
<dbReference type="Gene3D" id="3.30.565.10">
    <property type="entry name" value="Histidine kinase-like ATPase, C-terminal domain"/>
    <property type="match status" value="1"/>
</dbReference>
<evidence type="ECO:0000256" key="9">
    <source>
        <dbReference type="ARBA" id="ARBA00022723"/>
    </source>
</evidence>
<evidence type="ECO:0000256" key="15">
    <source>
        <dbReference type="ARBA" id="ARBA00030800"/>
    </source>
</evidence>
<dbReference type="Pfam" id="PF07730">
    <property type="entry name" value="HisKA_3"/>
    <property type="match status" value="1"/>
</dbReference>
<evidence type="ECO:0000256" key="4">
    <source>
        <dbReference type="ARBA" id="ARBA00012438"/>
    </source>
</evidence>
<evidence type="ECO:0000256" key="10">
    <source>
        <dbReference type="ARBA" id="ARBA00022777"/>
    </source>
</evidence>
<accession>A0A6C2U210</accession>
<dbReference type="GO" id="GO:0046872">
    <property type="term" value="F:metal ion binding"/>
    <property type="evidence" value="ECO:0007669"/>
    <property type="project" value="UniProtKB-KW"/>
</dbReference>
<evidence type="ECO:0000259" key="17">
    <source>
        <dbReference type="PROSITE" id="PS50113"/>
    </source>
</evidence>
<dbReference type="PRINTS" id="PR00344">
    <property type="entry name" value="BCTRLSENSOR"/>
</dbReference>
<keyword evidence="9" id="KW-0479">Metal-binding</keyword>
<evidence type="ECO:0000256" key="12">
    <source>
        <dbReference type="ARBA" id="ARBA00023012"/>
    </source>
</evidence>
<dbReference type="InterPro" id="IPR004358">
    <property type="entry name" value="Sig_transdc_His_kin-like_C"/>
</dbReference>
<dbReference type="AlphaFoldDB" id="A0A6C2U210"/>
<comment type="subcellular location">
    <subcellularLocation>
        <location evidence="3">Cytoplasm</location>
    </subcellularLocation>
</comment>
<name>A0A6C2U210_PONDE</name>
<keyword evidence="8" id="KW-0808">Transferase</keyword>
<dbReference type="EMBL" id="CAAHFG010000001">
    <property type="protein sequence ID" value="VGO14018.1"/>
    <property type="molecule type" value="Genomic_DNA"/>
</dbReference>
<keyword evidence="19" id="KW-1185">Reference proteome</keyword>
<dbReference type="Gene3D" id="1.20.5.1930">
    <property type="match status" value="1"/>
</dbReference>
<dbReference type="RefSeq" id="WP_136079545.1">
    <property type="nucleotide sequence ID" value="NZ_CAAHFG010000001.1"/>
</dbReference>
<dbReference type="GO" id="GO:0016020">
    <property type="term" value="C:membrane"/>
    <property type="evidence" value="ECO:0007669"/>
    <property type="project" value="InterPro"/>
</dbReference>
<evidence type="ECO:0000256" key="8">
    <source>
        <dbReference type="ARBA" id="ARBA00022679"/>
    </source>
</evidence>
<evidence type="ECO:0000256" key="6">
    <source>
        <dbReference type="ARBA" id="ARBA00022485"/>
    </source>
</evidence>
<comment type="cofactor">
    <cofactor evidence="2">
        <name>[4Fe-4S] cluster</name>
        <dbReference type="ChEBI" id="CHEBI:49883"/>
    </cofactor>
</comment>
<feature type="domain" description="Histidine kinase" evidence="16">
    <location>
        <begin position="254"/>
        <end position="343"/>
    </location>
</feature>
<dbReference type="PROSITE" id="PS50113">
    <property type="entry name" value="PAC"/>
    <property type="match status" value="1"/>
</dbReference>
<evidence type="ECO:0000256" key="5">
    <source>
        <dbReference type="ARBA" id="ARBA00017322"/>
    </source>
</evidence>
<keyword evidence="13" id="KW-0411">Iron-sulfur</keyword>
<dbReference type="EC" id="2.7.13.3" evidence="4"/>
<dbReference type="InterPro" id="IPR003594">
    <property type="entry name" value="HATPase_dom"/>
</dbReference>
<dbReference type="InterPro" id="IPR036890">
    <property type="entry name" value="HATPase_C_sf"/>
</dbReference>
<dbReference type="Pfam" id="PF08448">
    <property type="entry name" value="PAS_4"/>
    <property type="match status" value="1"/>
</dbReference>
<reference evidence="18 19" key="1">
    <citation type="submission" date="2019-04" db="EMBL/GenBank/DDBJ databases">
        <authorList>
            <person name="Van Vliet M D."/>
        </authorList>
    </citation>
    <scope>NUCLEOTIDE SEQUENCE [LARGE SCALE GENOMIC DNA]</scope>
    <source>
        <strain evidence="18 19">F1</strain>
    </source>
</reference>
<keyword evidence="11" id="KW-0408">Iron</keyword>
<keyword evidence="7" id="KW-0963">Cytoplasm</keyword>
<dbReference type="CDD" id="cd16917">
    <property type="entry name" value="HATPase_UhpB-NarQ-NarX-like"/>
    <property type="match status" value="1"/>
</dbReference>
<evidence type="ECO:0000256" key="1">
    <source>
        <dbReference type="ARBA" id="ARBA00000085"/>
    </source>
</evidence>
<dbReference type="PANTHER" id="PTHR24421:SF58">
    <property type="entry name" value="SIGNAL TRANSDUCTION HISTIDINE-PROTEIN KINASE_PHOSPHATASE UHPB"/>
    <property type="match status" value="1"/>
</dbReference>
<dbReference type="Gene3D" id="3.30.450.20">
    <property type="entry name" value="PAS domain"/>
    <property type="match status" value="1"/>
</dbReference>
<dbReference type="GO" id="GO:0005737">
    <property type="term" value="C:cytoplasm"/>
    <property type="evidence" value="ECO:0007669"/>
    <property type="project" value="UniProtKB-SubCell"/>
</dbReference>
<dbReference type="SUPFAM" id="SSF55874">
    <property type="entry name" value="ATPase domain of HSP90 chaperone/DNA topoisomerase II/histidine kinase"/>
    <property type="match status" value="1"/>
</dbReference>
<dbReference type="InterPro" id="IPR050482">
    <property type="entry name" value="Sensor_HK_TwoCompSys"/>
</dbReference>
<dbReference type="InterPro" id="IPR035965">
    <property type="entry name" value="PAS-like_dom_sf"/>
</dbReference>
<evidence type="ECO:0000256" key="3">
    <source>
        <dbReference type="ARBA" id="ARBA00004496"/>
    </source>
</evidence>
<proteinExistence type="predicted"/>
<dbReference type="InterPro" id="IPR005467">
    <property type="entry name" value="His_kinase_dom"/>
</dbReference>
<evidence type="ECO:0000256" key="2">
    <source>
        <dbReference type="ARBA" id="ARBA00001966"/>
    </source>
</evidence>
<dbReference type="InterPro" id="IPR013656">
    <property type="entry name" value="PAS_4"/>
</dbReference>
<feature type="domain" description="PAC" evidence="17">
    <location>
        <begin position="74"/>
        <end position="126"/>
    </location>
</feature>
<evidence type="ECO:0000256" key="7">
    <source>
        <dbReference type="ARBA" id="ARBA00022490"/>
    </source>
</evidence>
<evidence type="ECO:0000313" key="19">
    <source>
        <dbReference type="Proteomes" id="UP000366872"/>
    </source>
</evidence>